<dbReference type="Gene3D" id="2.40.70.10">
    <property type="entry name" value="Acid Proteases"/>
    <property type="match status" value="1"/>
</dbReference>
<feature type="domain" description="Peptidase A1" evidence="1">
    <location>
        <begin position="1"/>
        <end position="126"/>
    </location>
</feature>
<comment type="caution">
    <text evidence="2">The sequence shown here is derived from an EMBL/GenBank/DDBJ whole genome shotgun (WGS) entry which is preliminary data.</text>
</comment>
<evidence type="ECO:0000313" key="3">
    <source>
        <dbReference type="Proteomes" id="UP000027586"/>
    </source>
</evidence>
<protein>
    <recommendedName>
        <fullName evidence="1">Peptidase A1 domain-containing protein</fullName>
    </recommendedName>
</protein>
<accession>A0A068SBQ3</accession>
<name>A0A068SBQ3_9FUNG</name>
<sequence>MLSFNDDDYWLVDTGTSLSRLRKDEADKLTAKLFGDDATYKNNGLYTIHHCSKYLSQSWAITLTFPNVDGGEFVLTFNPHDVLNAHPGGACTFGFVTDEEYRTLGNTLLQRYIAAFNFGEKTIGFALK</sequence>
<dbReference type="PROSITE" id="PS51767">
    <property type="entry name" value="PEPTIDASE_A1"/>
    <property type="match status" value="1"/>
</dbReference>
<dbReference type="SUPFAM" id="SSF50630">
    <property type="entry name" value="Acid proteases"/>
    <property type="match status" value="1"/>
</dbReference>
<gene>
    <name evidence="2" type="ORF">LCOR_09518.1</name>
</gene>
<dbReference type="VEuPathDB" id="FungiDB:LCOR_09518.1"/>
<dbReference type="OrthoDB" id="771136at2759"/>
<organism evidence="2 3">
    <name type="scientific">Lichtheimia corymbifera JMRC:FSU:9682</name>
    <dbReference type="NCBI Taxonomy" id="1263082"/>
    <lineage>
        <taxon>Eukaryota</taxon>
        <taxon>Fungi</taxon>
        <taxon>Fungi incertae sedis</taxon>
        <taxon>Mucoromycota</taxon>
        <taxon>Mucoromycotina</taxon>
        <taxon>Mucoromycetes</taxon>
        <taxon>Mucorales</taxon>
        <taxon>Lichtheimiaceae</taxon>
        <taxon>Lichtheimia</taxon>
    </lineage>
</organism>
<evidence type="ECO:0000259" key="1">
    <source>
        <dbReference type="PROSITE" id="PS51767"/>
    </source>
</evidence>
<dbReference type="Proteomes" id="UP000027586">
    <property type="component" value="Unassembled WGS sequence"/>
</dbReference>
<dbReference type="Pfam" id="PF00026">
    <property type="entry name" value="Asp"/>
    <property type="match status" value="1"/>
</dbReference>
<dbReference type="InterPro" id="IPR033121">
    <property type="entry name" value="PEPTIDASE_A1"/>
</dbReference>
<proteinExistence type="predicted"/>
<dbReference type="InterPro" id="IPR021109">
    <property type="entry name" value="Peptidase_aspartic_dom_sf"/>
</dbReference>
<keyword evidence="3" id="KW-1185">Reference proteome</keyword>
<dbReference type="AlphaFoldDB" id="A0A068SBQ3"/>
<evidence type="ECO:0000313" key="2">
    <source>
        <dbReference type="EMBL" id="CDH58666.1"/>
    </source>
</evidence>
<reference evidence="2" key="1">
    <citation type="submission" date="2013-08" db="EMBL/GenBank/DDBJ databases">
        <title>Gene expansion shapes genome architecture in the human pathogen Lichtheimia corymbifera: an evolutionary genomics analysis in the ancient terrestrial Mucorales (Mucoromycotina).</title>
        <authorList>
            <person name="Schwartze V.U."/>
            <person name="Winter S."/>
            <person name="Shelest E."/>
            <person name="Marcet-Houben M."/>
            <person name="Horn F."/>
            <person name="Wehner S."/>
            <person name="Hoffmann K."/>
            <person name="Riege K."/>
            <person name="Sammeth M."/>
            <person name="Nowrousian M."/>
            <person name="Valiante V."/>
            <person name="Linde J."/>
            <person name="Jacobsen I.D."/>
            <person name="Marz M."/>
            <person name="Brakhage A.A."/>
            <person name="Gabaldon T."/>
            <person name="Bocker S."/>
            <person name="Voigt K."/>
        </authorList>
    </citation>
    <scope>NUCLEOTIDE SEQUENCE [LARGE SCALE GENOMIC DNA]</scope>
    <source>
        <strain evidence="2">FSU 9682</strain>
    </source>
</reference>
<dbReference type="EMBL" id="CBTN010000059">
    <property type="protein sequence ID" value="CDH58666.1"/>
    <property type="molecule type" value="Genomic_DNA"/>
</dbReference>